<dbReference type="Gene3D" id="2.20.25.10">
    <property type="match status" value="1"/>
</dbReference>
<dbReference type="HOGENOM" id="CLU_114057_1_2_10"/>
<dbReference type="OrthoDB" id="9804010at2"/>
<dbReference type="InterPro" id="IPR003718">
    <property type="entry name" value="OsmC/Ohr_fam"/>
</dbReference>
<sequence length="143" mass="16046">MATKTAIVKHIEGVTFLGKTDSNHWVTMDGPEQFGGSDAAIRPKELILIALGGCTGSDVAVILKKKKVKFDSFEMNIKAEVQETHPQVFTKIHLEYVFYGKDIPKEAVERAIELSQKTYCSVTAMLQKSVEITHSYRIEEEKK</sequence>
<keyword evidence="2" id="KW-1185">Reference proteome</keyword>
<organism evidence="1 2">
    <name type="scientific">Melioribacter roseus (strain DSM 23840 / JCM 17771 / VKM B-2668 / P3M-2)</name>
    <dbReference type="NCBI Taxonomy" id="1191523"/>
    <lineage>
        <taxon>Bacteria</taxon>
        <taxon>Pseudomonadati</taxon>
        <taxon>Ignavibacteriota</taxon>
        <taxon>Ignavibacteria</taxon>
        <taxon>Ignavibacteriales</taxon>
        <taxon>Melioribacteraceae</taxon>
        <taxon>Melioribacter</taxon>
    </lineage>
</organism>
<evidence type="ECO:0000313" key="1">
    <source>
        <dbReference type="EMBL" id="AFN73967.1"/>
    </source>
</evidence>
<name>I6YTX3_MELRP</name>
<dbReference type="PANTHER" id="PTHR34352">
    <property type="entry name" value="PROTEIN YHFA"/>
    <property type="match status" value="1"/>
</dbReference>
<reference evidence="1 2" key="1">
    <citation type="journal article" date="2013" name="PLoS ONE">
        <title>Genomic analysis of Melioribacter roseus, facultatively anaerobic organotrophic bacterium representing a novel deep lineage within Bacteriodetes/Chlorobi group.</title>
        <authorList>
            <person name="Kadnikov V.V."/>
            <person name="Mardanov A.V."/>
            <person name="Podosokorskaya O.A."/>
            <person name="Gavrilov S.N."/>
            <person name="Kublanov I.V."/>
            <person name="Beletsky A.V."/>
            <person name="Bonch-Osmolovskaya E.A."/>
            <person name="Ravin N.V."/>
        </authorList>
    </citation>
    <scope>NUCLEOTIDE SEQUENCE [LARGE SCALE GENOMIC DNA]</scope>
    <source>
        <strain evidence="2">JCM 17771 / P3M-2</strain>
    </source>
</reference>
<dbReference type="InterPro" id="IPR036102">
    <property type="entry name" value="OsmC/Ohrsf"/>
</dbReference>
<proteinExistence type="predicted"/>
<dbReference type="eggNOG" id="COG1765">
    <property type="taxonomic scope" value="Bacteria"/>
</dbReference>
<dbReference type="Pfam" id="PF02566">
    <property type="entry name" value="OsmC"/>
    <property type="match status" value="1"/>
</dbReference>
<dbReference type="InterPro" id="IPR015946">
    <property type="entry name" value="KH_dom-like_a/b"/>
</dbReference>
<dbReference type="RefSeq" id="WP_014855403.1">
    <property type="nucleotide sequence ID" value="NC_018178.1"/>
</dbReference>
<dbReference type="Gene3D" id="3.30.300.20">
    <property type="match status" value="1"/>
</dbReference>
<protein>
    <submittedName>
        <fullName evidence="1">OsmC/Ohr family protein</fullName>
    </submittedName>
</protein>
<dbReference type="AlphaFoldDB" id="I6YTX3"/>
<dbReference type="EMBL" id="CP003557">
    <property type="protein sequence ID" value="AFN73967.1"/>
    <property type="molecule type" value="Genomic_DNA"/>
</dbReference>
<dbReference type="KEGG" id="mro:MROS_0725"/>
<accession>I6YTX3</accession>
<dbReference type="Proteomes" id="UP000009011">
    <property type="component" value="Chromosome"/>
</dbReference>
<gene>
    <name evidence="1" type="ordered locus">MROS_0725</name>
</gene>
<dbReference type="SUPFAM" id="SSF82784">
    <property type="entry name" value="OsmC-like"/>
    <property type="match status" value="1"/>
</dbReference>
<evidence type="ECO:0000313" key="2">
    <source>
        <dbReference type="Proteomes" id="UP000009011"/>
    </source>
</evidence>
<dbReference type="STRING" id="1191523.MROS_0725"/>
<dbReference type="PANTHER" id="PTHR34352:SF1">
    <property type="entry name" value="PROTEIN YHFA"/>
    <property type="match status" value="1"/>
</dbReference>